<evidence type="ECO:0000313" key="1">
    <source>
        <dbReference type="EMBL" id="HIV00286.1"/>
    </source>
</evidence>
<dbReference type="InterPro" id="IPR017850">
    <property type="entry name" value="Alkaline_phosphatase_core_sf"/>
</dbReference>
<name>A0A9D1NCX9_9FIRM</name>
<protein>
    <submittedName>
        <fullName evidence="1">Uncharacterized protein</fullName>
    </submittedName>
</protein>
<evidence type="ECO:0000313" key="2">
    <source>
        <dbReference type="Proteomes" id="UP000886891"/>
    </source>
</evidence>
<dbReference type="Proteomes" id="UP000886891">
    <property type="component" value="Unassembled WGS sequence"/>
</dbReference>
<dbReference type="SUPFAM" id="SSF53649">
    <property type="entry name" value="Alkaline phosphatase-like"/>
    <property type="match status" value="1"/>
</dbReference>
<accession>A0A9D1NCX9</accession>
<reference evidence="1" key="1">
    <citation type="submission" date="2020-10" db="EMBL/GenBank/DDBJ databases">
        <authorList>
            <person name="Gilroy R."/>
        </authorList>
    </citation>
    <scope>NUCLEOTIDE SEQUENCE</scope>
    <source>
        <strain evidence="1">23406</strain>
    </source>
</reference>
<proteinExistence type="predicted"/>
<sequence length="272" mass="30751">MSKIFHTLPLTRLAGTLAAAVGAEAPTVSDPSLVPEILDLIRTKTGSDTVDRMLLYNPDAVGTWFYRKYSDMFSAVKAHTDIEVDYLTAYPPKTPVCFATMYTGAAPAVHGIRKYEKPVLTVDTLFDSLPRSGKRVAMVAVANQSIPRIFAKRDIDYYLMPYDGEVVEKALELIAEDRYDVIEVYNQEYDDVMHLTHPQSRRAFRAIEHYNESFDRLCKAVDKHWSAHDTLIAYATDHGTHRAFFGLGMHGSNIPKDMNITHFYGVKPKRID</sequence>
<reference evidence="1" key="2">
    <citation type="journal article" date="2021" name="PeerJ">
        <title>Extensive microbial diversity within the chicken gut microbiome revealed by metagenomics and culture.</title>
        <authorList>
            <person name="Gilroy R."/>
            <person name="Ravi A."/>
            <person name="Getino M."/>
            <person name="Pursley I."/>
            <person name="Horton D.L."/>
            <person name="Alikhan N.F."/>
            <person name="Baker D."/>
            <person name="Gharbi K."/>
            <person name="Hall N."/>
            <person name="Watson M."/>
            <person name="Adriaenssens E.M."/>
            <person name="Foster-Nyarko E."/>
            <person name="Jarju S."/>
            <person name="Secka A."/>
            <person name="Antonio M."/>
            <person name="Oren A."/>
            <person name="Chaudhuri R.R."/>
            <person name="La Ragione R."/>
            <person name="Hildebrand F."/>
            <person name="Pallen M.J."/>
        </authorList>
    </citation>
    <scope>NUCLEOTIDE SEQUENCE</scope>
    <source>
        <strain evidence="1">23406</strain>
    </source>
</reference>
<dbReference type="AlphaFoldDB" id="A0A9D1NCX9"/>
<comment type="caution">
    <text evidence="1">The sequence shown here is derived from an EMBL/GenBank/DDBJ whole genome shotgun (WGS) entry which is preliminary data.</text>
</comment>
<dbReference type="Gene3D" id="3.40.720.10">
    <property type="entry name" value="Alkaline Phosphatase, subunit A"/>
    <property type="match status" value="1"/>
</dbReference>
<dbReference type="EMBL" id="DVOH01000029">
    <property type="protein sequence ID" value="HIV00286.1"/>
    <property type="molecule type" value="Genomic_DNA"/>
</dbReference>
<organism evidence="1 2">
    <name type="scientific">Candidatus Stercoripulliclostridium merdipullorum</name>
    <dbReference type="NCBI Taxonomy" id="2840952"/>
    <lineage>
        <taxon>Bacteria</taxon>
        <taxon>Bacillati</taxon>
        <taxon>Bacillota</taxon>
        <taxon>Clostridia</taxon>
        <taxon>Eubacteriales</taxon>
        <taxon>Candidatus Stercoripulliclostridium</taxon>
    </lineage>
</organism>
<gene>
    <name evidence="1" type="ORF">IAB14_04125</name>
</gene>